<protein>
    <submittedName>
        <fullName evidence="2">Uncharacterized protein</fullName>
    </submittedName>
</protein>
<accession>A0A218ZFY0</accession>
<proteinExistence type="predicted"/>
<reference evidence="2 3" key="1">
    <citation type="submission" date="2017-04" db="EMBL/GenBank/DDBJ databases">
        <title>Draft genome sequence of Marssonina coronaria NL1: causal agent of apple blotch.</title>
        <authorList>
            <person name="Cheng Q."/>
        </authorList>
    </citation>
    <scope>NUCLEOTIDE SEQUENCE [LARGE SCALE GENOMIC DNA]</scope>
    <source>
        <strain evidence="2 3">NL1</strain>
    </source>
</reference>
<keyword evidence="1" id="KW-0732">Signal</keyword>
<comment type="caution">
    <text evidence="2">The sequence shown here is derived from an EMBL/GenBank/DDBJ whole genome shotgun (WGS) entry which is preliminary data.</text>
</comment>
<dbReference type="AlphaFoldDB" id="A0A218ZFY0"/>
<evidence type="ECO:0000256" key="1">
    <source>
        <dbReference type="SAM" id="SignalP"/>
    </source>
</evidence>
<evidence type="ECO:0000313" key="2">
    <source>
        <dbReference type="EMBL" id="OWP06907.1"/>
    </source>
</evidence>
<feature type="signal peptide" evidence="1">
    <location>
        <begin position="1"/>
        <end position="21"/>
    </location>
</feature>
<sequence length="147" mass="16004">MMKSIVALSAALFAAMATAAADPILIFSQQDTGFHVVGSFPLNHVVKIRDAIPDFGSGEDATLLVHGYGLLENFEGVECNLGTPGDKTVHTIDEVHRYTMFSETFDTLDIADGEVHCHPMDVDLYAEDFPDDFADDFARGFADAEDE</sequence>
<dbReference type="InParanoid" id="A0A218ZFY0"/>
<evidence type="ECO:0000313" key="3">
    <source>
        <dbReference type="Proteomes" id="UP000242519"/>
    </source>
</evidence>
<organism evidence="2 3">
    <name type="scientific">Diplocarpon coronariae</name>
    <dbReference type="NCBI Taxonomy" id="2795749"/>
    <lineage>
        <taxon>Eukaryota</taxon>
        <taxon>Fungi</taxon>
        <taxon>Dikarya</taxon>
        <taxon>Ascomycota</taxon>
        <taxon>Pezizomycotina</taxon>
        <taxon>Leotiomycetes</taxon>
        <taxon>Helotiales</taxon>
        <taxon>Drepanopezizaceae</taxon>
        <taxon>Diplocarpon</taxon>
    </lineage>
</organism>
<dbReference type="Proteomes" id="UP000242519">
    <property type="component" value="Unassembled WGS sequence"/>
</dbReference>
<keyword evidence="3" id="KW-1185">Reference proteome</keyword>
<name>A0A218ZFY0_9HELO</name>
<feature type="chain" id="PRO_5012171486" evidence="1">
    <location>
        <begin position="22"/>
        <end position="147"/>
    </location>
</feature>
<dbReference type="EMBL" id="MZNU01000027">
    <property type="protein sequence ID" value="OWP06907.1"/>
    <property type="molecule type" value="Genomic_DNA"/>
</dbReference>
<gene>
    <name evidence="2" type="ORF">B2J93_9620</name>
</gene>